<keyword evidence="3" id="KW-1185">Reference proteome</keyword>
<evidence type="ECO:0000256" key="1">
    <source>
        <dbReference type="SAM" id="MobiDB-lite"/>
    </source>
</evidence>
<dbReference type="EMBL" id="JBHSMP010000006">
    <property type="protein sequence ID" value="MFC5427650.1"/>
    <property type="molecule type" value="Genomic_DNA"/>
</dbReference>
<name>A0ABW0J3N1_9BURK</name>
<reference evidence="3" key="1">
    <citation type="journal article" date="2019" name="Int. J. Syst. Evol. Microbiol.">
        <title>The Global Catalogue of Microorganisms (GCM) 10K type strain sequencing project: providing services to taxonomists for standard genome sequencing and annotation.</title>
        <authorList>
            <consortium name="The Broad Institute Genomics Platform"/>
            <consortium name="The Broad Institute Genome Sequencing Center for Infectious Disease"/>
            <person name="Wu L."/>
            <person name="Ma J."/>
        </authorList>
    </citation>
    <scope>NUCLEOTIDE SEQUENCE [LARGE SCALE GENOMIC DNA]</scope>
    <source>
        <strain evidence="3">CCUG 56042</strain>
    </source>
</reference>
<protein>
    <submittedName>
        <fullName evidence="2">Uncharacterized protein</fullName>
    </submittedName>
</protein>
<dbReference type="RefSeq" id="WP_377709417.1">
    <property type="nucleotide sequence ID" value="NZ_JBHSMP010000006.1"/>
</dbReference>
<feature type="region of interest" description="Disordered" evidence="1">
    <location>
        <begin position="42"/>
        <end position="66"/>
    </location>
</feature>
<proteinExistence type="predicted"/>
<comment type="caution">
    <text evidence="2">The sequence shown here is derived from an EMBL/GenBank/DDBJ whole genome shotgun (WGS) entry which is preliminary data.</text>
</comment>
<accession>A0ABW0J3N1</accession>
<dbReference type="Proteomes" id="UP001596103">
    <property type="component" value="Unassembled WGS sequence"/>
</dbReference>
<gene>
    <name evidence="2" type="ORF">ACFPTO_02315</name>
</gene>
<sequence>MDHQGPWCQRDGEASPGEPGGRAERAKSRSVNMARIVAQRKTLKCHDKSGKSQINRRKLTDIAEAA</sequence>
<evidence type="ECO:0000313" key="2">
    <source>
        <dbReference type="EMBL" id="MFC5427650.1"/>
    </source>
</evidence>
<organism evidence="2 3">
    <name type="scientific">Paraburkholderia denitrificans</name>
    <dbReference type="NCBI Taxonomy" id="694025"/>
    <lineage>
        <taxon>Bacteria</taxon>
        <taxon>Pseudomonadati</taxon>
        <taxon>Pseudomonadota</taxon>
        <taxon>Betaproteobacteria</taxon>
        <taxon>Burkholderiales</taxon>
        <taxon>Burkholderiaceae</taxon>
        <taxon>Paraburkholderia</taxon>
    </lineage>
</organism>
<evidence type="ECO:0000313" key="3">
    <source>
        <dbReference type="Proteomes" id="UP001596103"/>
    </source>
</evidence>
<feature type="region of interest" description="Disordered" evidence="1">
    <location>
        <begin position="1"/>
        <end position="30"/>
    </location>
</feature>